<dbReference type="EMBL" id="MU006218">
    <property type="protein sequence ID" value="KAF2831296.1"/>
    <property type="molecule type" value="Genomic_DNA"/>
</dbReference>
<feature type="domain" description="Peptidase S33 tripeptidyl aminopeptidase-like C-terminal" evidence="4">
    <location>
        <begin position="508"/>
        <end position="610"/>
    </location>
</feature>
<sequence>MKSWIGPDEGAPLLAPPRSSAAPAGDRIRIRALVWTLATCMAIFGFELFIDPKFGGPLRWRTPSGPGHRTKTFKWSQIDSSEDFKFHQCFREFECAKLRVPLDYFNGTHPDEYVSIAVTKLPAIVPVDDSRYGGPIVINPGGPGGPGALFALGVGKSLQTIVDSAIHPNIEATDAKYYDIIGFDPRGIGETEPAAYCTDDYATSWSWTLRENAVGLLGSSDASLGRLWSMSHAWGSACKDAMDEEDGPDIKQYMATAFVARDMLQIVEKHAAYVANTVSQLDFKKNRMRAPETAPVTSSEAKLDYWGFSYGTFLGSTFASMFPDRVGRVILDGVVSSYDYEHALGNGSLTDNQKVMSSFYTYCVYAGPDHCPLATPDATFADIRKRVDKIVQSLYHNPLILKAATGAEVLTYSDVRTLIFSALYQPTTGFPQVAQLLYEIEAGHGELLDLIGYNYQYRNIYSCSAEPIVDYTSYVPTFAILCADGFDQSRVDIDEFAAYWELLEGISPAAGAVWSMLLMRCAAWKIQANYRYQGPFGGNTSNPILFVSNTADPVTPLRSGRIMHTAYPNSGLLVSDHAGHCSIASPNLCTLGHIKTYYQTGKLPPPNTLCVPPPSPFSLNSTDPKSPFYDPEIGGMEVELATSAEGCGQVSLHQAGQVVAKAISAQDFFGVGKLVGGQGDLVREFMSISAQYFHVR</sequence>
<feature type="transmembrane region" description="Helical" evidence="3">
    <location>
        <begin position="32"/>
        <end position="50"/>
    </location>
</feature>
<evidence type="ECO:0000313" key="5">
    <source>
        <dbReference type="EMBL" id="KAF2831296.1"/>
    </source>
</evidence>
<name>A0A6A7ADH2_9PLEO</name>
<organism evidence="5 6">
    <name type="scientific">Ophiobolus disseminans</name>
    <dbReference type="NCBI Taxonomy" id="1469910"/>
    <lineage>
        <taxon>Eukaryota</taxon>
        <taxon>Fungi</taxon>
        <taxon>Dikarya</taxon>
        <taxon>Ascomycota</taxon>
        <taxon>Pezizomycotina</taxon>
        <taxon>Dothideomycetes</taxon>
        <taxon>Pleosporomycetidae</taxon>
        <taxon>Pleosporales</taxon>
        <taxon>Pleosporineae</taxon>
        <taxon>Phaeosphaeriaceae</taxon>
        <taxon>Ophiobolus</taxon>
    </lineage>
</organism>
<reference evidence="5" key="1">
    <citation type="journal article" date="2020" name="Stud. Mycol.">
        <title>101 Dothideomycetes genomes: a test case for predicting lifestyles and emergence of pathogens.</title>
        <authorList>
            <person name="Haridas S."/>
            <person name="Albert R."/>
            <person name="Binder M."/>
            <person name="Bloem J."/>
            <person name="Labutti K."/>
            <person name="Salamov A."/>
            <person name="Andreopoulos B."/>
            <person name="Baker S."/>
            <person name="Barry K."/>
            <person name="Bills G."/>
            <person name="Bluhm B."/>
            <person name="Cannon C."/>
            <person name="Castanera R."/>
            <person name="Culley D."/>
            <person name="Daum C."/>
            <person name="Ezra D."/>
            <person name="Gonzalez J."/>
            <person name="Henrissat B."/>
            <person name="Kuo A."/>
            <person name="Liang C."/>
            <person name="Lipzen A."/>
            <person name="Lutzoni F."/>
            <person name="Magnuson J."/>
            <person name="Mondo S."/>
            <person name="Nolan M."/>
            <person name="Ohm R."/>
            <person name="Pangilinan J."/>
            <person name="Park H.-J."/>
            <person name="Ramirez L."/>
            <person name="Alfaro M."/>
            <person name="Sun H."/>
            <person name="Tritt A."/>
            <person name="Yoshinaga Y."/>
            <person name="Zwiers L.-H."/>
            <person name="Turgeon B."/>
            <person name="Goodwin S."/>
            <person name="Spatafora J."/>
            <person name="Crous P."/>
            <person name="Grigoriev I."/>
        </authorList>
    </citation>
    <scope>NUCLEOTIDE SEQUENCE</scope>
    <source>
        <strain evidence="5">CBS 113818</strain>
    </source>
</reference>
<proteinExistence type="inferred from homology"/>
<keyword evidence="3" id="KW-0472">Membrane</keyword>
<keyword evidence="2" id="KW-0378">Hydrolase</keyword>
<dbReference type="InterPro" id="IPR029058">
    <property type="entry name" value="AB_hydrolase_fold"/>
</dbReference>
<keyword evidence="3" id="KW-1133">Transmembrane helix</keyword>
<evidence type="ECO:0000256" key="1">
    <source>
        <dbReference type="ARBA" id="ARBA00010088"/>
    </source>
</evidence>
<evidence type="ECO:0000256" key="3">
    <source>
        <dbReference type="SAM" id="Phobius"/>
    </source>
</evidence>
<dbReference type="GO" id="GO:0016787">
    <property type="term" value="F:hydrolase activity"/>
    <property type="evidence" value="ECO:0007669"/>
    <property type="project" value="UniProtKB-KW"/>
</dbReference>
<dbReference type="AlphaFoldDB" id="A0A6A7ADH2"/>
<evidence type="ECO:0000313" key="6">
    <source>
        <dbReference type="Proteomes" id="UP000799424"/>
    </source>
</evidence>
<dbReference type="Pfam" id="PF08386">
    <property type="entry name" value="Abhydrolase_4"/>
    <property type="match status" value="1"/>
</dbReference>
<evidence type="ECO:0000256" key="2">
    <source>
        <dbReference type="ARBA" id="ARBA00022801"/>
    </source>
</evidence>
<dbReference type="PANTHER" id="PTHR43248:SF25">
    <property type="entry name" value="AB HYDROLASE-1 DOMAIN-CONTAINING PROTEIN-RELATED"/>
    <property type="match status" value="1"/>
</dbReference>
<keyword evidence="6" id="KW-1185">Reference proteome</keyword>
<dbReference type="InterPro" id="IPR013595">
    <property type="entry name" value="Pept_S33_TAP-like_C"/>
</dbReference>
<dbReference type="PANTHER" id="PTHR43248">
    <property type="entry name" value="2-SUCCINYL-6-HYDROXY-2,4-CYCLOHEXADIENE-1-CARBOXYLATE SYNTHASE"/>
    <property type="match status" value="1"/>
</dbReference>
<dbReference type="OrthoDB" id="425534at2759"/>
<evidence type="ECO:0000259" key="4">
    <source>
        <dbReference type="Pfam" id="PF08386"/>
    </source>
</evidence>
<comment type="similarity">
    <text evidence="1">Belongs to the peptidase S33 family.</text>
</comment>
<dbReference type="Gene3D" id="3.40.50.1820">
    <property type="entry name" value="alpha/beta hydrolase"/>
    <property type="match status" value="2"/>
</dbReference>
<dbReference type="SUPFAM" id="SSF53474">
    <property type="entry name" value="alpha/beta-Hydrolases"/>
    <property type="match status" value="2"/>
</dbReference>
<accession>A0A6A7ADH2</accession>
<dbReference type="InterPro" id="IPR051601">
    <property type="entry name" value="Serine_prot/Carboxylest_S33"/>
</dbReference>
<dbReference type="Proteomes" id="UP000799424">
    <property type="component" value="Unassembled WGS sequence"/>
</dbReference>
<gene>
    <name evidence="5" type="ORF">CC86DRAFT_463216</name>
</gene>
<keyword evidence="3" id="KW-0812">Transmembrane</keyword>
<protein>
    <recommendedName>
        <fullName evidence="4">Peptidase S33 tripeptidyl aminopeptidase-like C-terminal domain-containing protein</fullName>
    </recommendedName>
</protein>